<keyword evidence="2" id="KW-1185">Reference proteome</keyword>
<dbReference type="EMBL" id="QGKV02000649">
    <property type="protein sequence ID" value="KAF3575813.1"/>
    <property type="molecule type" value="Genomic_DNA"/>
</dbReference>
<accession>A0ABQ7DC97</accession>
<dbReference type="Proteomes" id="UP000266723">
    <property type="component" value="Unassembled WGS sequence"/>
</dbReference>
<name>A0ABQ7DC97_BRACR</name>
<gene>
    <name evidence="1" type="ORF">DY000_02031528</name>
</gene>
<proteinExistence type="predicted"/>
<reference evidence="1 2" key="1">
    <citation type="journal article" date="2020" name="BMC Genomics">
        <title>Intraspecific diversification of the crop wild relative Brassica cretica Lam. using demographic model selection.</title>
        <authorList>
            <person name="Kioukis A."/>
            <person name="Michalopoulou V.A."/>
            <person name="Briers L."/>
            <person name="Pirintsos S."/>
            <person name="Studholme D.J."/>
            <person name="Pavlidis P."/>
            <person name="Sarris P.F."/>
        </authorList>
    </citation>
    <scope>NUCLEOTIDE SEQUENCE [LARGE SCALE GENOMIC DNA]</scope>
    <source>
        <strain evidence="2">cv. PFS-1207/04</strain>
    </source>
</reference>
<evidence type="ECO:0000313" key="2">
    <source>
        <dbReference type="Proteomes" id="UP000266723"/>
    </source>
</evidence>
<evidence type="ECO:0000313" key="1">
    <source>
        <dbReference type="EMBL" id="KAF3575813.1"/>
    </source>
</evidence>
<protein>
    <submittedName>
        <fullName evidence="1">Uncharacterized protein</fullName>
    </submittedName>
</protein>
<comment type="caution">
    <text evidence="1">The sequence shown here is derived from an EMBL/GenBank/DDBJ whole genome shotgun (WGS) entry which is preliminary data.</text>
</comment>
<organism evidence="1 2">
    <name type="scientific">Brassica cretica</name>
    <name type="common">Mustard</name>
    <dbReference type="NCBI Taxonomy" id="69181"/>
    <lineage>
        <taxon>Eukaryota</taxon>
        <taxon>Viridiplantae</taxon>
        <taxon>Streptophyta</taxon>
        <taxon>Embryophyta</taxon>
        <taxon>Tracheophyta</taxon>
        <taxon>Spermatophyta</taxon>
        <taxon>Magnoliopsida</taxon>
        <taxon>eudicotyledons</taxon>
        <taxon>Gunneridae</taxon>
        <taxon>Pentapetalae</taxon>
        <taxon>rosids</taxon>
        <taxon>malvids</taxon>
        <taxon>Brassicales</taxon>
        <taxon>Brassicaceae</taxon>
        <taxon>Brassiceae</taxon>
        <taxon>Brassica</taxon>
    </lineage>
</organism>
<sequence length="112" mass="13374">MKPASRDDETDVLLKNDETDISFVMITFHTMETIKPLRISRKECPPEKQLEVILPQPVWGARALPNEKWYHPEMKRCYQPKKNIDFIYREPKFRNPFNSIKPTRERPKTTSD</sequence>